<proteinExistence type="predicted"/>
<name>A0A1D2QN94_9GAMM</name>
<organism evidence="1 2">
    <name type="scientific">Candidatus Endobugula sertula</name>
    <name type="common">Bugula neritina bacterial symbiont</name>
    <dbReference type="NCBI Taxonomy" id="62101"/>
    <lineage>
        <taxon>Bacteria</taxon>
        <taxon>Pseudomonadati</taxon>
        <taxon>Pseudomonadota</taxon>
        <taxon>Gammaproteobacteria</taxon>
        <taxon>Cellvibrionales</taxon>
        <taxon>Cellvibrionaceae</taxon>
        <taxon>Candidatus Endobugula</taxon>
    </lineage>
</organism>
<dbReference type="EMBL" id="MDLC01000041">
    <property type="protein sequence ID" value="ODS23048.1"/>
    <property type="molecule type" value="Genomic_DNA"/>
</dbReference>
<accession>A0A1D2QN94</accession>
<gene>
    <name evidence="1" type="ORF">AB835_10880</name>
</gene>
<protein>
    <submittedName>
        <fullName evidence="1">Uncharacterized protein</fullName>
    </submittedName>
</protein>
<comment type="caution">
    <text evidence="1">The sequence shown here is derived from an EMBL/GenBank/DDBJ whole genome shotgun (WGS) entry which is preliminary data.</text>
</comment>
<reference evidence="1 2" key="1">
    <citation type="journal article" date="2016" name="Appl. Environ. Microbiol.">
        <title>Lack of Overt Genome Reduction in the Bryostatin-Producing Bryozoan Symbiont "Candidatus Endobugula sertula".</title>
        <authorList>
            <person name="Miller I.J."/>
            <person name="Vanee N."/>
            <person name="Fong S.S."/>
            <person name="Lim-Fong G.E."/>
            <person name="Kwan J.C."/>
        </authorList>
    </citation>
    <scope>NUCLEOTIDE SEQUENCE [LARGE SCALE GENOMIC DNA]</scope>
    <source>
        <strain evidence="1">AB1-4</strain>
    </source>
</reference>
<evidence type="ECO:0000313" key="1">
    <source>
        <dbReference type="EMBL" id="ODS23048.1"/>
    </source>
</evidence>
<evidence type="ECO:0000313" key="2">
    <source>
        <dbReference type="Proteomes" id="UP000242502"/>
    </source>
</evidence>
<dbReference type="AlphaFoldDB" id="A0A1D2QN94"/>
<sequence>MRPLTQLRAETPHDEFISRPLPCPDGSIHLMVMPSWFWDKFDLLLQEKFNLNFHDTIEFCFGLAEETVAQDGWDLDIAFRELLMYYIYRNFCGYMAEQQGLANDNWEDFFNRPAT</sequence>
<dbReference type="STRING" id="62101.AB835_10880"/>
<dbReference type="Proteomes" id="UP000242502">
    <property type="component" value="Unassembled WGS sequence"/>
</dbReference>